<name>A0ABN1QSY9_9ACTN</name>
<protein>
    <recommendedName>
        <fullName evidence="4">5-bromo-4-chloroindolyl phosphate hydrolysis protein</fullName>
    </recommendedName>
</protein>
<dbReference type="Proteomes" id="UP001500665">
    <property type="component" value="Unassembled WGS sequence"/>
</dbReference>
<reference evidence="2 3" key="1">
    <citation type="journal article" date="2019" name="Int. J. Syst. Evol. Microbiol.">
        <title>The Global Catalogue of Microorganisms (GCM) 10K type strain sequencing project: providing services to taxonomists for standard genome sequencing and annotation.</title>
        <authorList>
            <consortium name="The Broad Institute Genomics Platform"/>
            <consortium name="The Broad Institute Genome Sequencing Center for Infectious Disease"/>
            <person name="Wu L."/>
            <person name="Ma J."/>
        </authorList>
    </citation>
    <scope>NUCLEOTIDE SEQUENCE [LARGE SCALE GENOMIC DNA]</scope>
    <source>
        <strain evidence="2 3">JCM 10696</strain>
    </source>
</reference>
<feature type="transmembrane region" description="Helical" evidence="1">
    <location>
        <begin position="98"/>
        <end position="118"/>
    </location>
</feature>
<keyword evidence="1" id="KW-0472">Membrane</keyword>
<evidence type="ECO:0000313" key="2">
    <source>
        <dbReference type="EMBL" id="GAA0946441.1"/>
    </source>
</evidence>
<dbReference type="RefSeq" id="WP_344239329.1">
    <property type="nucleotide sequence ID" value="NZ_BAAAHH010000006.1"/>
</dbReference>
<keyword evidence="3" id="KW-1185">Reference proteome</keyword>
<dbReference type="EMBL" id="BAAAHH010000006">
    <property type="protein sequence ID" value="GAA0946441.1"/>
    <property type="molecule type" value="Genomic_DNA"/>
</dbReference>
<accession>A0ABN1QSY9</accession>
<evidence type="ECO:0000256" key="1">
    <source>
        <dbReference type="SAM" id="Phobius"/>
    </source>
</evidence>
<comment type="caution">
    <text evidence="2">The sequence shown here is derived from an EMBL/GenBank/DDBJ whole genome shotgun (WGS) entry which is preliminary data.</text>
</comment>
<organism evidence="2 3">
    <name type="scientific">Actinocorallia libanotica</name>
    <dbReference type="NCBI Taxonomy" id="46162"/>
    <lineage>
        <taxon>Bacteria</taxon>
        <taxon>Bacillati</taxon>
        <taxon>Actinomycetota</taxon>
        <taxon>Actinomycetes</taxon>
        <taxon>Streptosporangiales</taxon>
        <taxon>Thermomonosporaceae</taxon>
        <taxon>Actinocorallia</taxon>
    </lineage>
</organism>
<gene>
    <name evidence="2" type="ORF">GCM10009550_21090</name>
</gene>
<keyword evidence="1" id="KW-1133">Transmembrane helix</keyword>
<evidence type="ECO:0008006" key="4">
    <source>
        <dbReference type="Google" id="ProtNLM"/>
    </source>
</evidence>
<evidence type="ECO:0000313" key="3">
    <source>
        <dbReference type="Proteomes" id="UP001500665"/>
    </source>
</evidence>
<feature type="transmembrane region" description="Helical" evidence="1">
    <location>
        <begin position="38"/>
        <end position="57"/>
    </location>
</feature>
<feature type="transmembrane region" description="Helical" evidence="1">
    <location>
        <begin position="64"/>
        <end position="86"/>
    </location>
</feature>
<proteinExistence type="predicted"/>
<sequence length="311" mass="34062">MTTREFIVFAPDVPEKYRKRLTIRVDACFPYSAPLPRFPFWSTLIGTIFSAIFHLFLTAVIAAMVASVVAAAVMFVGWLLTLIGLLPDMSPDTATVIASIPAGILAAVIMLAGVMMYLDPTSDSGAPKALKAKMLGARAHHRRYLRASDLDEPSQALMERARKAITAVLDAEVTRDGLLDEIANAVILPDEQWQIAELLQRQTALRTKLDQYDRMADTPELDRVLDPQLAALDQSVREVTGRIEALERYADLVARADSIRASERLDDDTAYLDLLAHTADTTAVASLAEHADLLGAHLTETLQAGRAITPR</sequence>
<keyword evidence="1" id="KW-0812">Transmembrane</keyword>